<dbReference type="GO" id="GO:0005886">
    <property type="term" value="C:plasma membrane"/>
    <property type="evidence" value="ECO:0007669"/>
    <property type="project" value="UniProtKB-SubCell"/>
</dbReference>
<dbReference type="Pfam" id="PF01810">
    <property type="entry name" value="LysE"/>
    <property type="match status" value="1"/>
</dbReference>
<accession>A0A5S3QNC3</accession>
<proteinExistence type="predicted"/>
<dbReference type="AlphaFoldDB" id="A0A5S3QNC3"/>
<feature type="transmembrane region" description="Helical" evidence="6">
    <location>
        <begin position="41"/>
        <end position="60"/>
    </location>
</feature>
<keyword evidence="2" id="KW-1003">Cell membrane</keyword>
<keyword evidence="4 6" id="KW-1133">Transmembrane helix</keyword>
<evidence type="ECO:0000256" key="3">
    <source>
        <dbReference type="ARBA" id="ARBA00022692"/>
    </source>
</evidence>
<comment type="caution">
    <text evidence="7">The sequence shown here is derived from an EMBL/GenBank/DDBJ whole genome shotgun (WGS) entry which is preliminary data.</text>
</comment>
<dbReference type="InterPro" id="IPR001123">
    <property type="entry name" value="LeuE-type"/>
</dbReference>
<dbReference type="OrthoDB" id="1451945at2"/>
<feature type="transmembrane region" description="Helical" evidence="6">
    <location>
        <begin position="72"/>
        <end position="93"/>
    </location>
</feature>
<dbReference type="GO" id="GO:0006865">
    <property type="term" value="P:amino acid transport"/>
    <property type="evidence" value="ECO:0007669"/>
    <property type="project" value="InterPro"/>
</dbReference>
<name>A0A5S3QNC3_9FLAO</name>
<gene>
    <name evidence="7" type="ORF">FEE95_08175</name>
</gene>
<comment type="subcellular location">
    <subcellularLocation>
        <location evidence="1">Cell membrane</location>
        <topology evidence="1">Multi-pass membrane protein</topology>
    </subcellularLocation>
</comment>
<evidence type="ECO:0000256" key="4">
    <source>
        <dbReference type="ARBA" id="ARBA00022989"/>
    </source>
</evidence>
<feature type="transmembrane region" description="Helical" evidence="6">
    <location>
        <begin position="187"/>
        <end position="207"/>
    </location>
</feature>
<evidence type="ECO:0000313" key="7">
    <source>
        <dbReference type="EMBL" id="TMM59394.1"/>
    </source>
</evidence>
<keyword evidence="8" id="KW-1185">Reference proteome</keyword>
<evidence type="ECO:0000256" key="6">
    <source>
        <dbReference type="SAM" id="Phobius"/>
    </source>
</evidence>
<feature type="transmembrane region" description="Helical" evidence="6">
    <location>
        <begin position="152"/>
        <end position="172"/>
    </location>
</feature>
<reference evidence="7 8" key="1">
    <citation type="submission" date="2019-05" db="EMBL/GenBank/DDBJ databases">
        <authorList>
            <person name="Zhang J.-Y."/>
            <person name="Feg X."/>
            <person name="Du Z.-J."/>
        </authorList>
    </citation>
    <scope>NUCLEOTIDE SEQUENCE [LARGE SCALE GENOMIC DNA]</scope>
    <source>
        <strain evidence="7 8">RZ26</strain>
    </source>
</reference>
<feature type="transmembrane region" description="Helical" evidence="6">
    <location>
        <begin position="113"/>
        <end position="132"/>
    </location>
</feature>
<sequence>MQQLLLLSVATFSAAFVASLPPGLLNMNAAKTSVEKGKKNGITFGLGVGFTVMIQAYLAVRIAKLLSQNPEIIEILMQLALVIFGVLAIFFFVKGKKQTTDTVEFVEGKKRGSFSKGAFLAALNLLTIPYYAGINTFFNGQGFMNYTLMDEIIFIISAGCGTFLAMYVYVFYFDKMEQRTNRFSKNANYILSGLMILLFAITLLRLYF</sequence>
<keyword evidence="3 6" id="KW-0812">Transmembrane</keyword>
<evidence type="ECO:0000256" key="2">
    <source>
        <dbReference type="ARBA" id="ARBA00022475"/>
    </source>
</evidence>
<evidence type="ECO:0000313" key="8">
    <source>
        <dbReference type="Proteomes" id="UP000310314"/>
    </source>
</evidence>
<protein>
    <submittedName>
        <fullName evidence="7">Lysine transporter LysE</fullName>
    </submittedName>
</protein>
<evidence type="ECO:0000256" key="1">
    <source>
        <dbReference type="ARBA" id="ARBA00004651"/>
    </source>
</evidence>
<organism evidence="7 8">
    <name type="scientific">Maribacter algarum</name>
    <name type="common">ex Zhang et al. 2020</name>
    <dbReference type="NCBI Taxonomy" id="2578118"/>
    <lineage>
        <taxon>Bacteria</taxon>
        <taxon>Pseudomonadati</taxon>
        <taxon>Bacteroidota</taxon>
        <taxon>Flavobacteriia</taxon>
        <taxon>Flavobacteriales</taxon>
        <taxon>Flavobacteriaceae</taxon>
        <taxon>Maribacter</taxon>
    </lineage>
</organism>
<evidence type="ECO:0000256" key="5">
    <source>
        <dbReference type="ARBA" id="ARBA00023136"/>
    </source>
</evidence>
<keyword evidence="5 6" id="KW-0472">Membrane</keyword>
<dbReference type="EMBL" id="VATY01000001">
    <property type="protein sequence ID" value="TMM59394.1"/>
    <property type="molecule type" value="Genomic_DNA"/>
</dbReference>
<dbReference type="Proteomes" id="UP000310314">
    <property type="component" value="Unassembled WGS sequence"/>
</dbReference>
<dbReference type="RefSeq" id="WP_138657383.1">
    <property type="nucleotide sequence ID" value="NZ_VATY01000001.1"/>
</dbReference>